<evidence type="ECO:0000313" key="2">
    <source>
        <dbReference type="Proteomes" id="UP001234178"/>
    </source>
</evidence>
<protein>
    <submittedName>
        <fullName evidence="1">Uncharacterized protein</fullName>
    </submittedName>
</protein>
<proteinExistence type="predicted"/>
<dbReference type="Proteomes" id="UP001234178">
    <property type="component" value="Unassembled WGS sequence"/>
</dbReference>
<reference evidence="1 2" key="1">
    <citation type="journal article" date="2023" name="Nucleic Acids Res.">
        <title>The hologenome of Daphnia magna reveals possible DNA methylation and microbiome-mediated evolution of the host genome.</title>
        <authorList>
            <person name="Chaturvedi A."/>
            <person name="Li X."/>
            <person name="Dhandapani V."/>
            <person name="Marshall H."/>
            <person name="Kissane S."/>
            <person name="Cuenca-Cambronero M."/>
            <person name="Asole G."/>
            <person name="Calvet F."/>
            <person name="Ruiz-Romero M."/>
            <person name="Marangio P."/>
            <person name="Guigo R."/>
            <person name="Rago D."/>
            <person name="Mirbahai L."/>
            <person name="Eastwood N."/>
            <person name="Colbourne J.K."/>
            <person name="Zhou J."/>
            <person name="Mallon E."/>
            <person name="Orsini L."/>
        </authorList>
    </citation>
    <scope>NUCLEOTIDE SEQUENCE [LARGE SCALE GENOMIC DNA]</scope>
    <source>
        <strain evidence="1">LRV0_1</strain>
    </source>
</reference>
<accession>A0ABR0A7E3</accession>
<dbReference type="EMBL" id="JAOYFB010000036">
    <property type="protein sequence ID" value="KAK4021057.1"/>
    <property type="molecule type" value="Genomic_DNA"/>
</dbReference>
<sequence length="66" mass="7455">MEPTLKENEDNRKRIQNDRSQSGLVVFYGDSIEEAAASECCCIITQMEPINGYLFVLPFGSPLDDR</sequence>
<evidence type="ECO:0000313" key="1">
    <source>
        <dbReference type="EMBL" id="KAK4021057.1"/>
    </source>
</evidence>
<gene>
    <name evidence="1" type="ORF">OUZ56_002991</name>
</gene>
<organism evidence="1 2">
    <name type="scientific">Daphnia magna</name>
    <dbReference type="NCBI Taxonomy" id="35525"/>
    <lineage>
        <taxon>Eukaryota</taxon>
        <taxon>Metazoa</taxon>
        <taxon>Ecdysozoa</taxon>
        <taxon>Arthropoda</taxon>
        <taxon>Crustacea</taxon>
        <taxon>Branchiopoda</taxon>
        <taxon>Diplostraca</taxon>
        <taxon>Cladocera</taxon>
        <taxon>Anomopoda</taxon>
        <taxon>Daphniidae</taxon>
        <taxon>Daphnia</taxon>
    </lineage>
</organism>
<comment type="caution">
    <text evidence="1">The sequence shown here is derived from an EMBL/GenBank/DDBJ whole genome shotgun (WGS) entry which is preliminary data.</text>
</comment>
<name>A0ABR0A7E3_9CRUS</name>
<keyword evidence="2" id="KW-1185">Reference proteome</keyword>